<reference evidence="13" key="1">
    <citation type="submission" date="2020-08" db="EMBL/GenBank/DDBJ databases">
        <authorList>
            <person name="Cejkova D."/>
            <person name="Kubasova T."/>
            <person name="Jahodarova E."/>
            <person name="Rychlik I."/>
        </authorList>
    </citation>
    <scope>NUCLEOTIDE SEQUENCE</scope>
    <source>
        <strain evidence="13">An420c</strain>
    </source>
</reference>
<organism evidence="13 14">
    <name type="scientific">Mordavella massiliensis</name>
    <dbReference type="NCBI Taxonomy" id="1871024"/>
    <lineage>
        <taxon>Bacteria</taxon>
        <taxon>Bacillati</taxon>
        <taxon>Bacillota</taxon>
        <taxon>Clostridia</taxon>
        <taxon>Eubacteriales</taxon>
        <taxon>Clostridiaceae</taxon>
        <taxon>Mordavella</taxon>
    </lineage>
</organism>
<dbReference type="InterPro" id="IPR003594">
    <property type="entry name" value="HATPase_dom"/>
</dbReference>
<gene>
    <name evidence="13" type="ORF">H6A13_05830</name>
</gene>
<dbReference type="GO" id="GO:0005886">
    <property type="term" value="C:plasma membrane"/>
    <property type="evidence" value="ECO:0007669"/>
    <property type="project" value="UniProtKB-SubCell"/>
</dbReference>
<dbReference type="SMART" id="SM00387">
    <property type="entry name" value="HATPase_c"/>
    <property type="match status" value="1"/>
</dbReference>
<keyword evidence="6 11" id="KW-0812">Transmembrane</keyword>
<keyword evidence="8 11" id="KW-1133">Transmembrane helix</keyword>
<evidence type="ECO:0000256" key="7">
    <source>
        <dbReference type="ARBA" id="ARBA00022777"/>
    </source>
</evidence>
<sequence length="352" mass="41408">MRHRCWRLLRKYLREHAGQICLYIGILVIFQVVFFLHNIRTDAVRYGCFLTVGWMALYGGIGFARFYKRCRELEENQTAILTDISRMPEAAGQLEAQYQEIIEQLYSRMRELESAGRISRQEMLDYYGMWVHQIKTPIAALKVMIQSLEEERADLPYVREMKLELFKVEQYVEMVLSYLRMEDMSGDLVFEEYSLDEIVRQAVRKYSRMFILKKIRLDLGPLDHQVLTDEKWLVFVVEQILSNALKYTKEGGISIYMTRYRDRPVLAIEDTGIGISAEDLPRVFEKGFTGYNGRADKKSTGIGLYLCKKIMDRLHHNIYIESQEGQGTKVYLYLEREQGFLQKCKDEQGNVI</sequence>
<evidence type="ECO:0000313" key="13">
    <source>
        <dbReference type="EMBL" id="MBM6826624.1"/>
    </source>
</evidence>
<keyword evidence="5" id="KW-0808">Transferase</keyword>
<evidence type="ECO:0000313" key="14">
    <source>
        <dbReference type="Proteomes" id="UP000713880"/>
    </source>
</evidence>
<keyword evidence="14" id="KW-1185">Reference proteome</keyword>
<comment type="subcellular location">
    <subcellularLocation>
        <location evidence="2">Cell membrane</location>
        <topology evidence="2">Multi-pass membrane protein</topology>
    </subcellularLocation>
</comment>
<evidence type="ECO:0000256" key="8">
    <source>
        <dbReference type="ARBA" id="ARBA00022989"/>
    </source>
</evidence>
<dbReference type="PRINTS" id="PR00344">
    <property type="entry name" value="BCTRLSENSOR"/>
</dbReference>
<dbReference type="PANTHER" id="PTHR45453:SF2">
    <property type="entry name" value="HISTIDINE KINASE"/>
    <property type="match status" value="1"/>
</dbReference>
<evidence type="ECO:0000256" key="9">
    <source>
        <dbReference type="ARBA" id="ARBA00023012"/>
    </source>
</evidence>
<evidence type="ECO:0000256" key="11">
    <source>
        <dbReference type="SAM" id="Phobius"/>
    </source>
</evidence>
<evidence type="ECO:0000259" key="12">
    <source>
        <dbReference type="PROSITE" id="PS50109"/>
    </source>
</evidence>
<dbReference type="Pfam" id="PF02518">
    <property type="entry name" value="HATPase_c"/>
    <property type="match status" value="1"/>
</dbReference>
<keyword evidence="9" id="KW-0902">Two-component regulatory system</keyword>
<dbReference type="AlphaFoldDB" id="A0A938X202"/>
<evidence type="ECO:0000256" key="2">
    <source>
        <dbReference type="ARBA" id="ARBA00004651"/>
    </source>
</evidence>
<dbReference type="PANTHER" id="PTHR45453">
    <property type="entry name" value="PHOSPHATE REGULON SENSOR PROTEIN PHOR"/>
    <property type="match status" value="1"/>
</dbReference>
<keyword evidence="10 11" id="KW-0472">Membrane</keyword>
<protein>
    <recommendedName>
        <fullName evidence="3">histidine kinase</fullName>
        <ecNumber evidence="3">2.7.13.3</ecNumber>
    </recommendedName>
</protein>
<evidence type="ECO:0000256" key="6">
    <source>
        <dbReference type="ARBA" id="ARBA00022692"/>
    </source>
</evidence>
<proteinExistence type="predicted"/>
<feature type="transmembrane region" description="Helical" evidence="11">
    <location>
        <begin position="20"/>
        <end position="37"/>
    </location>
</feature>
<reference evidence="13" key="2">
    <citation type="journal article" date="2021" name="Sci. Rep.">
        <title>The distribution of antibiotic resistance genes in chicken gut microbiota commensals.</title>
        <authorList>
            <person name="Juricova H."/>
            <person name="Matiasovicova J."/>
            <person name="Kubasova T."/>
            <person name="Cejkova D."/>
            <person name="Rychlik I."/>
        </authorList>
    </citation>
    <scope>NUCLEOTIDE SEQUENCE</scope>
    <source>
        <strain evidence="13">An420c</strain>
    </source>
</reference>
<dbReference type="EMBL" id="JACJLV010000014">
    <property type="protein sequence ID" value="MBM6826624.1"/>
    <property type="molecule type" value="Genomic_DNA"/>
</dbReference>
<evidence type="ECO:0000256" key="1">
    <source>
        <dbReference type="ARBA" id="ARBA00000085"/>
    </source>
</evidence>
<dbReference type="GO" id="GO:0004721">
    <property type="term" value="F:phosphoprotein phosphatase activity"/>
    <property type="evidence" value="ECO:0007669"/>
    <property type="project" value="TreeGrafter"/>
</dbReference>
<dbReference type="GO" id="GO:0000155">
    <property type="term" value="F:phosphorelay sensor kinase activity"/>
    <property type="evidence" value="ECO:0007669"/>
    <property type="project" value="TreeGrafter"/>
</dbReference>
<evidence type="ECO:0000256" key="3">
    <source>
        <dbReference type="ARBA" id="ARBA00012438"/>
    </source>
</evidence>
<feature type="domain" description="Histidine kinase" evidence="12">
    <location>
        <begin position="129"/>
        <end position="338"/>
    </location>
</feature>
<dbReference type="Gene3D" id="3.30.565.10">
    <property type="entry name" value="Histidine kinase-like ATPase, C-terminal domain"/>
    <property type="match status" value="1"/>
</dbReference>
<dbReference type="InterPro" id="IPR004358">
    <property type="entry name" value="Sig_transdc_His_kin-like_C"/>
</dbReference>
<comment type="catalytic activity">
    <reaction evidence="1">
        <text>ATP + protein L-histidine = ADP + protein N-phospho-L-histidine.</text>
        <dbReference type="EC" id="2.7.13.3"/>
    </reaction>
</comment>
<dbReference type="InterPro" id="IPR005467">
    <property type="entry name" value="His_kinase_dom"/>
</dbReference>
<evidence type="ECO:0000256" key="10">
    <source>
        <dbReference type="ARBA" id="ARBA00023136"/>
    </source>
</evidence>
<dbReference type="Gene3D" id="1.10.287.130">
    <property type="match status" value="1"/>
</dbReference>
<evidence type="ECO:0000256" key="5">
    <source>
        <dbReference type="ARBA" id="ARBA00022679"/>
    </source>
</evidence>
<comment type="caution">
    <text evidence="13">The sequence shown here is derived from an EMBL/GenBank/DDBJ whole genome shotgun (WGS) entry which is preliminary data.</text>
</comment>
<feature type="transmembrane region" description="Helical" evidence="11">
    <location>
        <begin position="43"/>
        <end position="64"/>
    </location>
</feature>
<dbReference type="SUPFAM" id="SSF55874">
    <property type="entry name" value="ATPase domain of HSP90 chaperone/DNA topoisomerase II/histidine kinase"/>
    <property type="match status" value="1"/>
</dbReference>
<keyword evidence="7 13" id="KW-0418">Kinase</keyword>
<dbReference type="InterPro" id="IPR050351">
    <property type="entry name" value="BphY/WalK/GraS-like"/>
</dbReference>
<evidence type="ECO:0000256" key="4">
    <source>
        <dbReference type="ARBA" id="ARBA00022475"/>
    </source>
</evidence>
<keyword evidence="4" id="KW-1003">Cell membrane</keyword>
<dbReference type="GO" id="GO:0016036">
    <property type="term" value="P:cellular response to phosphate starvation"/>
    <property type="evidence" value="ECO:0007669"/>
    <property type="project" value="TreeGrafter"/>
</dbReference>
<dbReference type="EC" id="2.7.13.3" evidence="3"/>
<name>A0A938X202_9CLOT</name>
<dbReference type="InterPro" id="IPR036890">
    <property type="entry name" value="HATPase_C_sf"/>
</dbReference>
<accession>A0A938X202</accession>
<dbReference type="Proteomes" id="UP000713880">
    <property type="component" value="Unassembled WGS sequence"/>
</dbReference>
<dbReference type="PROSITE" id="PS50109">
    <property type="entry name" value="HIS_KIN"/>
    <property type="match status" value="1"/>
</dbReference>